<proteinExistence type="predicted"/>
<sequence>IIDEALHLLTAGDVSDAHKIVVTKIAPESILHKKHKELQEILEKIDPHSVPDWDLGGKIFLDYLVFIATANVEEEERNSAKITDLMGICQNIIIGLAKMKPVDFRYEQCISYMEYLTNQ</sequence>
<reference evidence="1" key="1">
    <citation type="submission" date="2021-06" db="EMBL/GenBank/DDBJ databases">
        <authorList>
            <person name="Kallberg Y."/>
            <person name="Tangrot J."/>
            <person name="Rosling A."/>
        </authorList>
    </citation>
    <scope>NUCLEOTIDE SEQUENCE</scope>
    <source>
        <strain evidence="1">CL551</strain>
    </source>
</reference>
<feature type="non-terminal residue" evidence="1">
    <location>
        <position position="119"/>
    </location>
</feature>
<name>A0A9N9NTQ5_9GLOM</name>
<dbReference type="Proteomes" id="UP000789342">
    <property type="component" value="Unassembled WGS sequence"/>
</dbReference>
<protein>
    <submittedName>
        <fullName evidence="1">14999_t:CDS:1</fullName>
    </submittedName>
</protein>
<organism evidence="1 2">
    <name type="scientific">Acaulospora morrowiae</name>
    <dbReference type="NCBI Taxonomy" id="94023"/>
    <lineage>
        <taxon>Eukaryota</taxon>
        <taxon>Fungi</taxon>
        <taxon>Fungi incertae sedis</taxon>
        <taxon>Mucoromycota</taxon>
        <taxon>Glomeromycotina</taxon>
        <taxon>Glomeromycetes</taxon>
        <taxon>Diversisporales</taxon>
        <taxon>Acaulosporaceae</taxon>
        <taxon>Acaulospora</taxon>
    </lineage>
</organism>
<dbReference type="AlphaFoldDB" id="A0A9N9NTQ5"/>
<accession>A0A9N9NTQ5</accession>
<keyword evidence="2" id="KW-1185">Reference proteome</keyword>
<dbReference type="OrthoDB" id="3797628at2759"/>
<evidence type="ECO:0000313" key="2">
    <source>
        <dbReference type="Proteomes" id="UP000789342"/>
    </source>
</evidence>
<dbReference type="EMBL" id="CAJVPV010038263">
    <property type="protein sequence ID" value="CAG8756396.1"/>
    <property type="molecule type" value="Genomic_DNA"/>
</dbReference>
<feature type="non-terminal residue" evidence="1">
    <location>
        <position position="1"/>
    </location>
</feature>
<gene>
    <name evidence="1" type="ORF">AMORRO_LOCUS15626</name>
</gene>
<comment type="caution">
    <text evidence="1">The sequence shown here is derived from an EMBL/GenBank/DDBJ whole genome shotgun (WGS) entry which is preliminary data.</text>
</comment>
<evidence type="ECO:0000313" key="1">
    <source>
        <dbReference type="EMBL" id="CAG8756396.1"/>
    </source>
</evidence>